<sequence>MPPRTYRNGDRASAGSSRTPLPRTVPILLSLFSLLARTTFAADSRWLPSVPSPPNDACFGENRFGTTRIALCAYGVPTTTQIAFNAYNKTNGDLPAPKAWITIQDHSIALVNNTAAPGDKPEVWSKPQSYFASTNDGGSEFMGQTTSTWFGTKQGDQNTGASAVRSAMSYGYTSYAPIDRCTETFGYTNETAATKTDAEMMSEKSITQEEVDLIRKHCNGTYDQKLRENQFMTMTGGGSGYWLNGCPNYSPGNTSKNMNYTCPAVPVAPGGYKFSILGMLYGSMINSAHNESYGGYGAEGLPDYEVPHWRDLAQYKSLVMTSTLDITNVGENTTVRSAWVEWRNGTTVNFTNISDTTNLAGTKLHFVSPGSGEDEIVLKFAPYYSTGKYERDVAAVKEEFGIPCQYPDHCPTCLDYCVRDITGYEGGFQSKALGREIKKLGNGGLSTLPTQHASKSSFYPNATSTPKSTKEELMSLGGAPKLEVTEVRPVKIFLRKHGGCTGRPASPAAADMSGKNTWPNAPADCPDWFKASTHDGSKWLSEERGTDVKTEWMIDCEAGDLRCYLVDVHLDLAYLNGTRSVLGDITNDAGSDKYGWGKGTFFMYDPEIGTGDAVGGFGDEIQGSGDLPCPASGCLYPGSDSPAPAPAPDSGSDFPFVFIGVAIGVVALVIGMVVYCVVLRRRKRLKASGTKQVKAELRGDVVWCATITADVLGLGRDVLHLHRGLLLRGDAVDLDEAVH</sequence>
<proteinExistence type="predicted"/>
<name>C1E5H8_MICCC</name>
<gene>
    <name evidence="2" type="ORF">MICPUN_58321</name>
</gene>
<evidence type="ECO:0000313" key="2">
    <source>
        <dbReference type="EMBL" id="ACO63632.1"/>
    </source>
</evidence>
<evidence type="ECO:0000313" key="3">
    <source>
        <dbReference type="Proteomes" id="UP000002009"/>
    </source>
</evidence>
<feature type="transmembrane region" description="Helical" evidence="1">
    <location>
        <begin position="656"/>
        <end position="678"/>
    </location>
</feature>
<dbReference type="GeneID" id="8243660"/>
<accession>C1E5H8</accession>
<dbReference type="InParanoid" id="C1E5H8"/>
<keyword evidence="1" id="KW-0812">Transmembrane</keyword>
<keyword evidence="1" id="KW-0472">Membrane</keyword>
<dbReference type="EMBL" id="CP001326">
    <property type="protein sequence ID" value="ACO63632.1"/>
    <property type="molecule type" value="Genomic_DNA"/>
</dbReference>
<dbReference type="Proteomes" id="UP000002009">
    <property type="component" value="Chromosome 5"/>
</dbReference>
<protein>
    <submittedName>
        <fullName evidence="2">Uncharacterized protein</fullName>
    </submittedName>
</protein>
<evidence type="ECO:0000256" key="1">
    <source>
        <dbReference type="SAM" id="Phobius"/>
    </source>
</evidence>
<keyword evidence="1" id="KW-1133">Transmembrane helix</keyword>
<keyword evidence="3" id="KW-1185">Reference proteome</keyword>
<dbReference type="AlphaFoldDB" id="C1E5H8"/>
<dbReference type="RefSeq" id="XP_002502374.1">
    <property type="nucleotide sequence ID" value="XM_002502328.1"/>
</dbReference>
<dbReference type="OrthoDB" id="192521at2759"/>
<organism evidence="2 3">
    <name type="scientific">Micromonas commoda (strain RCC299 / NOUM17 / CCMP2709)</name>
    <name type="common">Picoplanktonic green alga</name>
    <dbReference type="NCBI Taxonomy" id="296587"/>
    <lineage>
        <taxon>Eukaryota</taxon>
        <taxon>Viridiplantae</taxon>
        <taxon>Chlorophyta</taxon>
        <taxon>Mamiellophyceae</taxon>
        <taxon>Mamiellales</taxon>
        <taxon>Mamiellaceae</taxon>
        <taxon>Micromonas</taxon>
    </lineage>
</organism>
<dbReference type="KEGG" id="mis:MICPUN_58321"/>
<reference evidence="2 3" key="1">
    <citation type="journal article" date="2009" name="Science">
        <title>Green evolution and dynamic adaptations revealed by genomes of the marine picoeukaryotes Micromonas.</title>
        <authorList>
            <person name="Worden A.Z."/>
            <person name="Lee J.H."/>
            <person name="Mock T."/>
            <person name="Rouze P."/>
            <person name="Simmons M.P."/>
            <person name="Aerts A.L."/>
            <person name="Allen A.E."/>
            <person name="Cuvelier M.L."/>
            <person name="Derelle E."/>
            <person name="Everett M.V."/>
            <person name="Foulon E."/>
            <person name="Grimwood J."/>
            <person name="Gundlach H."/>
            <person name="Henrissat B."/>
            <person name="Napoli C."/>
            <person name="McDonald S.M."/>
            <person name="Parker M.S."/>
            <person name="Rombauts S."/>
            <person name="Salamov A."/>
            <person name="Von Dassow P."/>
            <person name="Badger J.H."/>
            <person name="Coutinho P.M."/>
            <person name="Demir E."/>
            <person name="Dubchak I."/>
            <person name="Gentemann C."/>
            <person name="Eikrem W."/>
            <person name="Gready J.E."/>
            <person name="John U."/>
            <person name="Lanier W."/>
            <person name="Lindquist E.A."/>
            <person name="Lucas S."/>
            <person name="Mayer K.F."/>
            <person name="Moreau H."/>
            <person name="Not F."/>
            <person name="Otillar R."/>
            <person name="Panaud O."/>
            <person name="Pangilinan J."/>
            <person name="Paulsen I."/>
            <person name="Piegu B."/>
            <person name="Poliakov A."/>
            <person name="Robbens S."/>
            <person name="Schmutz J."/>
            <person name="Toulza E."/>
            <person name="Wyss T."/>
            <person name="Zelensky A."/>
            <person name="Zhou K."/>
            <person name="Armbrust E.V."/>
            <person name="Bhattacharya D."/>
            <person name="Goodenough U.W."/>
            <person name="Van de Peer Y."/>
            <person name="Grigoriev I.V."/>
        </authorList>
    </citation>
    <scope>NUCLEOTIDE SEQUENCE [LARGE SCALE GENOMIC DNA]</scope>
    <source>
        <strain evidence="3">RCC299 / NOUM17</strain>
    </source>
</reference>